<gene>
    <name evidence="2" type="ORF">C451_09585</name>
</gene>
<feature type="transmembrane region" description="Helical" evidence="1">
    <location>
        <begin position="397"/>
        <end position="416"/>
    </location>
</feature>
<feature type="transmembrane region" description="Helical" evidence="1">
    <location>
        <begin position="116"/>
        <end position="136"/>
    </location>
</feature>
<organism evidence="2 3">
    <name type="scientific">Halococcus thailandensis JCM 13552</name>
    <dbReference type="NCBI Taxonomy" id="1227457"/>
    <lineage>
        <taxon>Archaea</taxon>
        <taxon>Methanobacteriati</taxon>
        <taxon>Methanobacteriota</taxon>
        <taxon>Stenosarchaea group</taxon>
        <taxon>Halobacteria</taxon>
        <taxon>Halobacteriales</taxon>
        <taxon>Halococcaceae</taxon>
        <taxon>Halococcus</taxon>
    </lineage>
</organism>
<feature type="transmembrane region" description="Helical" evidence="1">
    <location>
        <begin position="259"/>
        <end position="275"/>
    </location>
</feature>
<dbReference type="AlphaFoldDB" id="M0N7L4"/>
<dbReference type="STRING" id="1227457.C451_09585"/>
<dbReference type="InterPro" id="IPR036927">
    <property type="entry name" value="Cyt_c_oxase-like_su1_sf"/>
</dbReference>
<feature type="transmembrane region" description="Helical" evidence="1">
    <location>
        <begin position="142"/>
        <end position="166"/>
    </location>
</feature>
<feature type="transmembrane region" description="Helical" evidence="1">
    <location>
        <begin position="281"/>
        <end position="303"/>
    </location>
</feature>
<feature type="transmembrane region" description="Helical" evidence="1">
    <location>
        <begin position="83"/>
        <end position="104"/>
    </location>
</feature>
<protein>
    <recommendedName>
        <fullName evidence="4">Cytochrome oxidase subunit I profile domain-containing protein</fullName>
    </recommendedName>
</protein>
<name>M0N7L4_9EURY</name>
<accession>M0N7L4</accession>
<dbReference type="SUPFAM" id="SSF81442">
    <property type="entry name" value="Cytochrome c oxidase subunit I-like"/>
    <property type="match status" value="2"/>
</dbReference>
<evidence type="ECO:0008006" key="4">
    <source>
        <dbReference type="Google" id="ProtNLM"/>
    </source>
</evidence>
<comment type="caution">
    <text evidence="2">The sequence shown here is derived from an EMBL/GenBank/DDBJ whole genome shotgun (WGS) entry which is preliminary data.</text>
</comment>
<feature type="transmembrane region" description="Helical" evidence="1">
    <location>
        <begin position="315"/>
        <end position="335"/>
    </location>
</feature>
<dbReference type="eggNOG" id="arCOG06270">
    <property type="taxonomic scope" value="Archaea"/>
</dbReference>
<evidence type="ECO:0000313" key="3">
    <source>
        <dbReference type="Proteomes" id="UP000011680"/>
    </source>
</evidence>
<keyword evidence="1" id="KW-0472">Membrane</keyword>
<sequence length="480" mass="51263">MNGDVQPDRGTLPNLFGRTARGLAAVGERMSAIMGDLETDRQPPMTIPLAHFVVGFCFLLLGGLLGIVDAVAGGVGLTRLSHIHLLFVGWICLTIMGAMTQFVPVWSGVELHSRRLALAQLWLLTPGLVGFVAALLAGNLGWLPLFGSVMLVGFWLFVYNVGRTLLCARPFDVTERHFAFALGTFLLLTILGVLLAIDFTQPLFGSSLPRGQILMAHATLAVFGAVLATVLGALYQLGTMFTQTSLHGIDRPLKRFEEIAYPTGVLALAAGRLVANGSLARVGGLLVVAGILAVGVILARRLFETRVPWTPMLSRYAVVAVAMVLWALVTAPAWVADPLARATLFGTESPHLLAFGVVGFVVLGTLYHVVPFIVWVHRYSDRLGYETVPMIDDLYDARVATADLVALVVGTGLLVVGERFAVPASVFAVGGGIAVVGFALFVGNMLLVVRDHSPQGLGRILVPTSASRDSRAVDSRPEER</sequence>
<keyword evidence="1" id="KW-0812">Transmembrane</keyword>
<feature type="transmembrane region" description="Helical" evidence="1">
    <location>
        <begin position="49"/>
        <end position="71"/>
    </location>
</feature>
<proteinExistence type="predicted"/>
<evidence type="ECO:0000313" key="2">
    <source>
        <dbReference type="EMBL" id="EMA53528.1"/>
    </source>
</evidence>
<feature type="transmembrane region" description="Helical" evidence="1">
    <location>
        <begin position="422"/>
        <end position="449"/>
    </location>
</feature>
<evidence type="ECO:0000256" key="1">
    <source>
        <dbReference type="SAM" id="Phobius"/>
    </source>
</evidence>
<dbReference type="Proteomes" id="UP000011680">
    <property type="component" value="Unassembled WGS sequence"/>
</dbReference>
<dbReference type="EMBL" id="AOMF01000152">
    <property type="protein sequence ID" value="EMA53528.1"/>
    <property type="molecule type" value="Genomic_DNA"/>
</dbReference>
<dbReference type="PATRIC" id="fig|1227457.3.peg.1776"/>
<keyword evidence="3" id="KW-1185">Reference proteome</keyword>
<dbReference type="Gene3D" id="1.20.210.10">
    <property type="entry name" value="Cytochrome c oxidase-like, subunit I domain"/>
    <property type="match status" value="2"/>
</dbReference>
<feature type="transmembrane region" description="Helical" evidence="1">
    <location>
        <begin position="178"/>
        <end position="197"/>
    </location>
</feature>
<feature type="transmembrane region" description="Helical" evidence="1">
    <location>
        <begin position="355"/>
        <end position="376"/>
    </location>
</feature>
<keyword evidence="1" id="KW-1133">Transmembrane helix</keyword>
<reference evidence="2 3" key="1">
    <citation type="journal article" date="2014" name="PLoS Genet.">
        <title>Phylogenetically driven sequencing of extremely halophilic archaea reveals strategies for static and dynamic osmo-response.</title>
        <authorList>
            <person name="Becker E.A."/>
            <person name="Seitzer P.M."/>
            <person name="Tritt A."/>
            <person name="Larsen D."/>
            <person name="Krusor M."/>
            <person name="Yao A.I."/>
            <person name="Wu D."/>
            <person name="Madern D."/>
            <person name="Eisen J.A."/>
            <person name="Darling A.E."/>
            <person name="Facciotti M.T."/>
        </authorList>
    </citation>
    <scope>NUCLEOTIDE SEQUENCE [LARGE SCALE GENOMIC DNA]</scope>
    <source>
        <strain evidence="2 3">JCM 13552</strain>
    </source>
</reference>
<feature type="transmembrane region" description="Helical" evidence="1">
    <location>
        <begin position="217"/>
        <end position="238"/>
    </location>
</feature>